<organism evidence="1 2">
    <name type="scientific">Mesobacillus selenatarsenatis (strain DSM 18680 / JCM 14380 / FERM P-15431 / SF-1)</name>
    <dbReference type="NCBI Taxonomy" id="1321606"/>
    <lineage>
        <taxon>Bacteria</taxon>
        <taxon>Bacillati</taxon>
        <taxon>Bacillota</taxon>
        <taxon>Bacilli</taxon>
        <taxon>Bacillales</taxon>
        <taxon>Bacillaceae</taxon>
        <taxon>Mesobacillus</taxon>
    </lineage>
</organism>
<evidence type="ECO:0000313" key="1">
    <source>
        <dbReference type="EMBL" id="GAM12107.1"/>
    </source>
</evidence>
<dbReference type="EMBL" id="BASE01000005">
    <property type="protein sequence ID" value="GAM12107.1"/>
    <property type="molecule type" value="Genomic_DNA"/>
</dbReference>
<dbReference type="RefSeq" id="WP_156972572.1">
    <property type="nucleotide sequence ID" value="NZ_BASE01000005.1"/>
</dbReference>
<evidence type="ECO:0000313" key="2">
    <source>
        <dbReference type="Proteomes" id="UP000031014"/>
    </source>
</evidence>
<sequence>MNPKELTFEELQIQAEAIRHRIYKTINKRTTKEEFTILEEYAERTNTDRN</sequence>
<comment type="caution">
    <text evidence="1">The sequence shown here is derived from an EMBL/GenBank/DDBJ whole genome shotgun (WGS) entry which is preliminary data.</text>
</comment>
<name>A0A0A8WZC4_MESS1</name>
<dbReference type="AlphaFoldDB" id="A0A0A8WZC4"/>
<keyword evidence="2" id="KW-1185">Reference proteome</keyword>
<accession>A0A0A8WZC4</accession>
<gene>
    <name evidence="1" type="ORF">SAMD00020551_0226</name>
</gene>
<proteinExistence type="predicted"/>
<protein>
    <submittedName>
        <fullName evidence="1">Uncharacterized protein</fullName>
    </submittedName>
</protein>
<reference evidence="1 2" key="1">
    <citation type="submission" date="2013-06" db="EMBL/GenBank/DDBJ databases">
        <title>Whole genome shotgun sequence of Bacillus selenatarsenatis SF-1.</title>
        <authorList>
            <person name="Kuroda M."/>
            <person name="Sei K."/>
            <person name="Yamashita M."/>
            <person name="Ike M."/>
        </authorList>
    </citation>
    <scope>NUCLEOTIDE SEQUENCE [LARGE SCALE GENOMIC DNA]</scope>
    <source>
        <strain evidence="1 2">SF-1</strain>
    </source>
</reference>
<dbReference type="Proteomes" id="UP000031014">
    <property type="component" value="Unassembled WGS sequence"/>
</dbReference>